<evidence type="ECO:0000313" key="1">
    <source>
        <dbReference type="Ensembl" id="ENSSTUP00000103162.1"/>
    </source>
</evidence>
<dbReference type="PANTHER" id="PTHR46947:SF1">
    <property type="entry name" value="WD REPEAT-CONTAINING PROTEIN 73"/>
    <property type="match status" value="1"/>
</dbReference>
<dbReference type="InterPro" id="IPR036322">
    <property type="entry name" value="WD40_repeat_dom_sf"/>
</dbReference>
<proteinExistence type="predicted"/>
<protein>
    <submittedName>
        <fullName evidence="1">WD repeat domain 73</fullName>
    </submittedName>
</protein>
<name>A0A674E4B8_SALTR</name>
<dbReference type="GO" id="GO:0031122">
    <property type="term" value="P:cytoplasmic microtubule organization"/>
    <property type="evidence" value="ECO:0007669"/>
    <property type="project" value="TreeGrafter"/>
</dbReference>
<accession>A0A674E4B8</accession>
<dbReference type="GO" id="GO:0000922">
    <property type="term" value="C:spindle pole"/>
    <property type="evidence" value="ECO:0007669"/>
    <property type="project" value="TreeGrafter"/>
</dbReference>
<dbReference type="InterPro" id="IPR001680">
    <property type="entry name" value="WD40_rpt"/>
</dbReference>
<dbReference type="PANTHER" id="PTHR46947">
    <property type="entry name" value="WD REPEAT-CONTAINING PROTEIN 73"/>
    <property type="match status" value="1"/>
</dbReference>
<dbReference type="AlphaFoldDB" id="A0A674E4B8"/>
<dbReference type="InterPro" id="IPR015943">
    <property type="entry name" value="WD40/YVTN_repeat-like_dom_sf"/>
</dbReference>
<sequence length="363" mass="39724">MSETSLDEKEFDDWFIESLKIYNNIHEYQLEHPTRVIEWTAEKTICVAGYSLSKNEILELLLPLKLFADDNQVSVYFKLVHGGFSDGALDHSSYSHFCCVICRQMIDVIKSTGDIQLKSASSDKGVKVASGITGNPCILHGSQISDIQLTELTSGKPLNSVETDSPDALSSLQFVSGSVFLACARNGDMYVGDTRKPSALQQTPAGGREGAHWCMGVKTDLLSSDPSSCSVARLSSSCQVFVSDLRDLRAPESKAQLDVQRKTTDNDFMKVTWAPALDNCLAVSGFDGMVQIYNTASGRPELVEFQPLFVHRGHMMSDDQFDTSSAVVTAHVWHPSRPRTVLSAAVGGSVHVWDWVDKATASC</sequence>
<dbReference type="GeneTree" id="ENSGT00390000015701"/>
<dbReference type="Ensembl" id="ENSSTUT00000110652.1">
    <property type="protein sequence ID" value="ENSSTUP00000103162.1"/>
    <property type="gene ID" value="ENSSTUG00000046055.1"/>
</dbReference>
<dbReference type="Gene3D" id="2.130.10.10">
    <property type="entry name" value="YVTN repeat-like/Quinoprotein amine dehydrogenase"/>
    <property type="match status" value="1"/>
</dbReference>
<dbReference type="Proteomes" id="UP000472277">
    <property type="component" value="Chromosome 12"/>
</dbReference>
<organism evidence="1 2">
    <name type="scientific">Salmo trutta</name>
    <name type="common">Brown trout</name>
    <dbReference type="NCBI Taxonomy" id="8032"/>
    <lineage>
        <taxon>Eukaryota</taxon>
        <taxon>Metazoa</taxon>
        <taxon>Chordata</taxon>
        <taxon>Craniata</taxon>
        <taxon>Vertebrata</taxon>
        <taxon>Euteleostomi</taxon>
        <taxon>Actinopterygii</taxon>
        <taxon>Neopterygii</taxon>
        <taxon>Teleostei</taxon>
        <taxon>Protacanthopterygii</taxon>
        <taxon>Salmoniformes</taxon>
        <taxon>Salmonidae</taxon>
        <taxon>Salmoninae</taxon>
        <taxon>Salmo</taxon>
    </lineage>
</organism>
<dbReference type="SMART" id="SM00320">
    <property type="entry name" value="WD40"/>
    <property type="match status" value="3"/>
</dbReference>
<keyword evidence="2" id="KW-1185">Reference proteome</keyword>
<dbReference type="GO" id="GO:0005829">
    <property type="term" value="C:cytosol"/>
    <property type="evidence" value="ECO:0007669"/>
    <property type="project" value="TreeGrafter"/>
</dbReference>
<dbReference type="SUPFAM" id="SSF50978">
    <property type="entry name" value="WD40 repeat-like"/>
    <property type="match status" value="1"/>
</dbReference>
<reference evidence="1" key="2">
    <citation type="submission" date="2025-09" db="UniProtKB">
        <authorList>
            <consortium name="Ensembl"/>
        </authorList>
    </citation>
    <scope>IDENTIFICATION</scope>
</reference>
<dbReference type="InterPro" id="IPR042795">
    <property type="entry name" value="Wdr73"/>
</dbReference>
<reference evidence="1" key="1">
    <citation type="submission" date="2025-08" db="UniProtKB">
        <authorList>
            <consortium name="Ensembl"/>
        </authorList>
    </citation>
    <scope>IDENTIFICATION</scope>
</reference>
<evidence type="ECO:0000313" key="2">
    <source>
        <dbReference type="Proteomes" id="UP000472277"/>
    </source>
</evidence>